<keyword evidence="6" id="KW-0067">ATP-binding</keyword>
<evidence type="ECO:0000256" key="6">
    <source>
        <dbReference type="ARBA" id="ARBA00022840"/>
    </source>
</evidence>
<protein>
    <recommendedName>
        <fullName evidence="8">Protein kinase domain-containing protein</fullName>
    </recommendedName>
</protein>
<evidence type="ECO:0000259" key="8">
    <source>
        <dbReference type="PROSITE" id="PS50011"/>
    </source>
</evidence>
<dbReference type="GO" id="GO:0005524">
    <property type="term" value="F:ATP binding"/>
    <property type="evidence" value="ECO:0007669"/>
    <property type="project" value="UniProtKB-KW"/>
</dbReference>
<keyword evidence="3" id="KW-0808">Transferase</keyword>
<evidence type="ECO:0000256" key="3">
    <source>
        <dbReference type="ARBA" id="ARBA00022679"/>
    </source>
</evidence>
<organism evidence="9 10">
    <name type="scientific">Penstemon smallii</name>
    <dbReference type="NCBI Taxonomy" id="265156"/>
    <lineage>
        <taxon>Eukaryota</taxon>
        <taxon>Viridiplantae</taxon>
        <taxon>Streptophyta</taxon>
        <taxon>Embryophyta</taxon>
        <taxon>Tracheophyta</taxon>
        <taxon>Spermatophyta</taxon>
        <taxon>Magnoliopsida</taxon>
        <taxon>eudicotyledons</taxon>
        <taxon>Gunneridae</taxon>
        <taxon>Pentapetalae</taxon>
        <taxon>asterids</taxon>
        <taxon>lamiids</taxon>
        <taxon>Lamiales</taxon>
        <taxon>Plantaginaceae</taxon>
        <taxon>Cheloneae</taxon>
        <taxon>Penstemon</taxon>
    </lineage>
</organism>
<dbReference type="PROSITE" id="PS50011">
    <property type="entry name" value="PROTEIN_KINASE_DOM"/>
    <property type="match status" value="1"/>
</dbReference>
<dbReference type="GO" id="GO:0004674">
    <property type="term" value="F:protein serine/threonine kinase activity"/>
    <property type="evidence" value="ECO:0007669"/>
    <property type="project" value="UniProtKB-KW"/>
</dbReference>
<proteinExistence type="inferred from homology"/>
<keyword evidence="5" id="KW-0418">Kinase</keyword>
<evidence type="ECO:0000256" key="1">
    <source>
        <dbReference type="ARBA" id="ARBA00008832"/>
    </source>
</evidence>
<gene>
    <name evidence="9" type="ORF">ACJIZ3_002973</name>
</gene>
<comment type="similarity">
    <text evidence="1">Belongs to the protein kinase superfamily. CMGC Ser/Thr protein kinase family. MAP kinase subfamily.</text>
</comment>
<dbReference type="SMART" id="SM00220">
    <property type="entry name" value="S_TKc"/>
    <property type="match status" value="1"/>
</dbReference>
<accession>A0ABD3U8B5</accession>
<reference evidence="9 10" key="1">
    <citation type="submission" date="2024-12" db="EMBL/GenBank/DDBJ databases">
        <title>The unique morphological basis and parallel evolutionary history of personate flowers in Penstemon.</title>
        <authorList>
            <person name="Depatie T.H."/>
            <person name="Wessinger C.A."/>
        </authorList>
    </citation>
    <scope>NUCLEOTIDE SEQUENCE [LARGE SCALE GENOMIC DNA]</scope>
    <source>
        <strain evidence="9">WTNN_2</strain>
        <tissue evidence="9">Leaf</tissue>
    </source>
</reference>
<evidence type="ECO:0000256" key="5">
    <source>
        <dbReference type="ARBA" id="ARBA00022777"/>
    </source>
</evidence>
<dbReference type="EMBL" id="JBJXBP010000002">
    <property type="protein sequence ID" value="KAL3845570.1"/>
    <property type="molecule type" value="Genomic_DNA"/>
</dbReference>
<dbReference type="InterPro" id="IPR050117">
    <property type="entry name" value="MAPK"/>
</dbReference>
<keyword evidence="10" id="KW-1185">Reference proteome</keyword>
<dbReference type="FunFam" id="3.30.200.20:FF:000046">
    <property type="entry name" value="Mitogen-activated protein kinase"/>
    <property type="match status" value="1"/>
</dbReference>
<evidence type="ECO:0000256" key="2">
    <source>
        <dbReference type="ARBA" id="ARBA00022527"/>
    </source>
</evidence>
<dbReference type="AlphaFoldDB" id="A0ABD3U8B5"/>
<dbReference type="Pfam" id="PF00069">
    <property type="entry name" value="Pkinase"/>
    <property type="match status" value="1"/>
</dbReference>
<dbReference type="FunFam" id="1.10.510.10:FF:000040">
    <property type="entry name" value="Mitogen-activated protein kinase"/>
    <property type="match status" value="1"/>
</dbReference>
<dbReference type="SUPFAM" id="SSF56112">
    <property type="entry name" value="Protein kinase-like (PK-like)"/>
    <property type="match status" value="1"/>
</dbReference>
<comment type="caution">
    <text evidence="9">The sequence shown here is derived from an EMBL/GenBank/DDBJ whole genome shotgun (WGS) entry which is preliminary data.</text>
</comment>
<dbReference type="Gene3D" id="3.30.200.20">
    <property type="entry name" value="Phosphorylase Kinase, domain 1"/>
    <property type="match status" value="2"/>
</dbReference>
<dbReference type="PROSITE" id="PS00108">
    <property type="entry name" value="PROTEIN_KINASE_ST"/>
    <property type="match status" value="1"/>
</dbReference>
<keyword evidence="4" id="KW-0547">Nucleotide-binding</keyword>
<dbReference type="InterPro" id="IPR008271">
    <property type="entry name" value="Ser/Thr_kinase_AS"/>
</dbReference>
<dbReference type="Proteomes" id="UP001634393">
    <property type="component" value="Unassembled WGS sequence"/>
</dbReference>
<dbReference type="InterPro" id="IPR000719">
    <property type="entry name" value="Prot_kinase_dom"/>
</dbReference>
<keyword evidence="2" id="KW-0723">Serine/threonine-protein kinase</keyword>
<evidence type="ECO:0000256" key="7">
    <source>
        <dbReference type="SAM" id="MobiDB-lite"/>
    </source>
</evidence>
<name>A0ABD3U8B5_9LAMI</name>
<dbReference type="Gene3D" id="1.10.510.10">
    <property type="entry name" value="Transferase(Phosphotransferase) domain 1"/>
    <property type="match status" value="1"/>
</dbReference>
<evidence type="ECO:0000256" key="4">
    <source>
        <dbReference type="ARBA" id="ARBA00022741"/>
    </source>
</evidence>
<feature type="domain" description="Protein kinase" evidence="8">
    <location>
        <begin position="53"/>
        <end position="470"/>
    </location>
</feature>
<dbReference type="InterPro" id="IPR011009">
    <property type="entry name" value="Kinase-like_dom_sf"/>
</dbReference>
<evidence type="ECO:0000313" key="10">
    <source>
        <dbReference type="Proteomes" id="UP001634393"/>
    </source>
</evidence>
<sequence>MEGGAQPADAVMSEAEPPKQPPLDNLPATLSHGGRFIQYNIFGNIFEVTSKYKPPIMPIGKGAYGIVCFNFYVIKSSAMNSETNEHVALKKIANAFDNKVDAKRTLREIKLLRHMDHENFIFCRLNVSSYLSLPNLEGMIAFEDSKVAFLVKYFCTHTAHKCNSVLVNENPWFSSDETFLGKNVIAIRDVIPPPQREAFNDVYIGYELMDTDLHQIIRSNQALSEEHCQIVSLQVFNRQQPQTTLNFDGTYFLYQILRGLKYIHSANVLHRDLKPSNLLLNANCDLKICDFGLARVTSETDFMTEYVVTRWYRAPELLLNSSDYTAAIDIWSVGCIFMELMDRKPLFPGRDHVHQLRLLMEAKPILLEIPHWDFDVDSLSSLALQLIGTPSEAELGFLNENAKKYIRQLPPYHRQSFTEKFPKVNPLAIDLVEKMMAFDPRQRITGQDPSPLEDFIRVRNIEDALAHPYLNSLHDISDEPVCMTPFSFDFEQHALTEEQMKELIYQESLAFNPEYQQI</sequence>
<evidence type="ECO:0000313" key="9">
    <source>
        <dbReference type="EMBL" id="KAL3845570.1"/>
    </source>
</evidence>
<feature type="region of interest" description="Disordered" evidence="7">
    <location>
        <begin position="1"/>
        <end position="27"/>
    </location>
</feature>
<dbReference type="PANTHER" id="PTHR24055">
    <property type="entry name" value="MITOGEN-ACTIVATED PROTEIN KINASE"/>
    <property type="match status" value="1"/>
</dbReference>